<dbReference type="HOGENOM" id="CLU_2017757_0_0_1"/>
<feature type="transmembrane region" description="Helical" evidence="2">
    <location>
        <begin position="92"/>
        <end position="114"/>
    </location>
</feature>
<feature type="compositionally biased region" description="Acidic residues" evidence="1">
    <location>
        <begin position="28"/>
        <end position="40"/>
    </location>
</feature>
<keyword evidence="2" id="KW-1133">Transmembrane helix</keyword>
<evidence type="ECO:0000313" key="4">
    <source>
        <dbReference type="EnsemblMetazoa" id="ISCW008120-PA"/>
    </source>
</evidence>
<dbReference type="EMBL" id="ABJB010450474">
    <property type="status" value="NOT_ANNOTATED_CDS"/>
    <property type="molecule type" value="Genomic_DNA"/>
</dbReference>
<dbReference type="EMBL" id="DS796998">
    <property type="protein sequence ID" value="EEC10446.1"/>
    <property type="molecule type" value="Genomic_DNA"/>
</dbReference>
<keyword evidence="2" id="KW-0472">Membrane</keyword>
<dbReference type="EMBL" id="ABJB010188048">
    <property type="status" value="NOT_ANNOTATED_CDS"/>
    <property type="molecule type" value="Genomic_DNA"/>
</dbReference>
<dbReference type="InParanoid" id="B7PV24"/>
<dbReference type="VEuPathDB" id="VectorBase:ISCW008120"/>
<dbReference type="AlphaFoldDB" id="B7PV24"/>
<proteinExistence type="predicted"/>
<dbReference type="PaxDb" id="6945-B7PV24"/>
<dbReference type="VEuPathDB" id="VectorBase:ISCI008120"/>
<name>B7PV24_IXOSC</name>
<protein>
    <submittedName>
        <fullName evidence="3 4">Uncharacterized protein</fullName>
    </submittedName>
</protein>
<reference evidence="3 5" key="1">
    <citation type="submission" date="2008-03" db="EMBL/GenBank/DDBJ databases">
        <title>Annotation of Ixodes scapularis.</title>
        <authorList>
            <consortium name="Ixodes scapularis Genome Project Consortium"/>
            <person name="Caler E."/>
            <person name="Hannick L.I."/>
            <person name="Bidwell S."/>
            <person name="Joardar V."/>
            <person name="Thiagarajan M."/>
            <person name="Amedeo P."/>
            <person name="Galinsky K.J."/>
            <person name="Schobel S."/>
            <person name="Inman J."/>
            <person name="Hostetler J."/>
            <person name="Miller J."/>
            <person name="Hammond M."/>
            <person name="Megy K."/>
            <person name="Lawson D."/>
            <person name="Kodira C."/>
            <person name="Sutton G."/>
            <person name="Meyer J."/>
            <person name="Hill C.A."/>
            <person name="Birren B."/>
            <person name="Nene V."/>
            <person name="Collins F."/>
            <person name="Alarcon-Chaidez F."/>
            <person name="Wikel S."/>
            <person name="Strausberg R."/>
        </authorList>
    </citation>
    <scope>NUCLEOTIDE SEQUENCE [LARGE SCALE GENOMIC DNA]</scope>
    <source>
        <strain evidence="5">Wikel</strain>
        <strain evidence="3">Wikel colony</strain>
    </source>
</reference>
<keyword evidence="5" id="KW-1185">Reference proteome</keyword>
<feature type="region of interest" description="Disordered" evidence="1">
    <location>
        <begin position="1"/>
        <end position="52"/>
    </location>
</feature>
<evidence type="ECO:0000313" key="5">
    <source>
        <dbReference type="Proteomes" id="UP000001555"/>
    </source>
</evidence>
<reference evidence="4" key="2">
    <citation type="submission" date="2020-05" db="UniProtKB">
        <authorList>
            <consortium name="EnsemblMetazoa"/>
        </authorList>
    </citation>
    <scope>IDENTIFICATION</scope>
    <source>
        <strain evidence="4">wikel</strain>
    </source>
</reference>
<evidence type="ECO:0000256" key="1">
    <source>
        <dbReference type="SAM" id="MobiDB-lite"/>
    </source>
</evidence>
<dbReference type="Proteomes" id="UP000001555">
    <property type="component" value="Unassembled WGS sequence"/>
</dbReference>
<accession>B7PV24</accession>
<evidence type="ECO:0000313" key="3">
    <source>
        <dbReference type="EMBL" id="EEC10446.1"/>
    </source>
</evidence>
<organism>
    <name type="scientific">Ixodes scapularis</name>
    <name type="common">Black-legged tick</name>
    <name type="synonym">Deer tick</name>
    <dbReference type="NCBI Taxonomy" id="6945"/>
    <lineage>
        <taxon>Eukaryota</taxon>
        <taxon>Metazoa</taxon>
        <taxon>Ecdysozoa</taxon>
        <taxon>Arthropoda</taxon>
        <taxon>Chelicerata</taxon>
        <taxon>Arachnida</taxon>
        <taxon>Acari</taxon>
        <taxon>Parasitiformes</taxon>
        <taxon>Ixodida</taxon>
        <taxon>Ixodoidea</taxon>
        <taxon>Ixodidae</taxon>
        <taxon>Ixodinae</taxon>
        <taxon>Ixodes</taxon>
    </lineage>
</organism>
<gene>
    <name evidence="3" type="ORF">IscW_ISCW008120</name>
</gene>
<sequence>MSGSPDVESGSVTPELVPQPEKKVELDVGGEEEPGEEVAGDDGGPSVGVAGSTVDKIQFRKAMDSIMVARTGRGPAAVKAGQDAAEAQKKMLITAVVIVGILILILALGAFVIIKIAGERLCT</sequence>
<evidence type="ECO:0000256" key="2">
    <source>
        <dbReference type="SAM" id="Phobius"/>
    </source>
</evidence>
<dbReference type="VEuPathDB" id="VectorBase:ISCP_011301"/>
<keyword evidence="2" id="KW-0812">Transmembrane</keyword>
<dbReference type="EnsemblMetazoa" id="ISCW008120-RA">
    <property type="protein sequence ID" value="ISCW008120-PA"/>
    <property type="gene ID" value="ISCW008120"/>
</dbReference>